<sequence>MDKVMDALDKAASSFENLQLKVGFLEVATYPDGTPVPMVAATNEFGNPANNQPPRPFFRNAISGHETEWQEATAKLIENGDETRDVLSLLGEIIVDDIKESIRALDSPPLSPVTIAKKGFDKPLIDTSNMLNSVSYEVGEIEPSTDSQ</sequence>
<evidence type="ECO:0000313" key="1">
    <source>
        <dbReference type="EMBL" id="HAF2212431.1"/>
    </source>
</evidence>
<dbReference type="EMBL" id="DAAUNW010000026">
    <property type="protein sequence ID" value="HAF2212431.1"/>
    <property type="molecule type" value="Genomic_DNA"/>
</dbReference>
<protein>
    <submittedName>
        <fullName evidence="1">Uncharacterized protein</fullName>
    </submittedName>
</protein>
<name>A0A743U708_SALER</name>
<accession>A0A743U708</accession>
<organism evidence="1">
    <name type="scientific">Salmonella enterica</name>
    <name type="common">Salmonella choleraesuis</name>
    <dbReference type="NCBI Taxonomy" id="28901"/>
    <lineage>
        <taxon>Bacteria</taxon>
        <taxon>Pseudomonadati</taxon>
        <taxon>Pseudomonadota</taxon>
        <taxon>Gammaproteobacteria</taxon>
        <taxon>Enterobacterales</taxon>
        <taxon>Enterobacteriaceae</taxon>
        <taxon>Salmonella</taxon>
    </lineage>
</organism>
<comment type="caution">
    <text evidence="1">The sequence shown here is derived from an EMBL/GenBank/DDBJ whole genome shotgun (WGS) entry which is preliminary data.</text>
</comment>
<gene>
    <name evidence="1" type="ORF">G9E81_005209</name>
</gene>
<reference evidence="1" key="2">
    <citation type="submission" date="2020-02" db="EMBL/GenBank/DDBJ databases">
        <authorList>
            <consortium name="NCBI Pathogen Detection Project"/>
        </authorList>
    </citation>
    <scope>NUCLEOTIDE SEQUENCE</scope>
    <source>
        <strain evidence="1">MA.GW_S00744-09</strain>
    </source>
</reference>
<reference evidence="1" key="1">
    <citation type="journal article" date="2018" name="Genome Biol.">
        <title>SKESA: strategic k-mer extension for scrupulous assemblies.</title>
        <authorList>
            <person name="Souvorov A."/>
            <person name="Agarwala R."/>
            <person name="Lipman D.J."/>
        </authorList>
    </citation>
    <scope>NUCLEOTIDE SEQUENCE</scope>
    <source>
        <strain evidence="1">MA.GW_S00744-09</strain>
    </source>
</reference>
<proteinExistence type="predicted"/>
<dbReference type="AlphaFoldDB" id="A0A743U708"/>